<protein>
    <submittedName>
        <fullName evidence="1">Uncharacterized protein</fullName>
    </submittedName>
</protein>
<proteinExistence type="predicted"/>
<reference evidence="1 2" key="1">
    <citation type="submission" date="2019-07" db="EMBL/GenBank/DDBJ databases">
        <title>The pathways for chlorine oxyanion respiration interact through the shared metabolite chlorate.</title>
        <authorList>
            <person name="Barnum T.P."/>
            <person name="Cheng Y."/>
            <person name="Hill K.A."/>
            <person name="Lucas L.N."/>
            <person name="Carlson H.K."/>
            <person name="Coates J.D."/>
        </authorList>
    </citation>
    <scope>NUCLEOTIDE SEQUENCE [LARGE SCALE GENOMIC DNA]</scope>
    <source>
        <strain evidence="1 2">SFB-3</strain>
    </source>
</reference>
<organism evidence="1 2">
    <name type="scientific">Denitromonas halophila</name>
    <dbReference type="NCBI Taxonomy" id="1629404"/>
    <lineage>
        <taxon>Bacteria</taxon>
        <taxon>Pseudomonadati</taxon>
        <taxon>Pseudomonadota</taxon>
        <taxon>Betaproteobacteria</taxon>
        <taxon>Rhodocyclales</taxon>
        <taxon>Zoogloeaceae</taxon>
        <taxon>Denitromonas</taxon>
    </lineage>
</organism>
<dbReference type="RefSeq" id="WP_144311170.1">
    <property type="nucleotide sequence ID" value="NZ_VMNK01000019.1"/>
</dbReference>
<name>A0A557QFH4_9RHOO</name>
<accession>A0A557QFH4</accession>
<dbReference type="EMBL" id="VMNK01000019">
    <property type="protein sequence ID" value="TVO51650.1"/>
    <property type="molecule type" value="Genomic_DNA"/>
</dbReference>
<evidence type="ECO:0000313" key="2">
    <source>
        <dbReference type="Proteomes" id="UP000319502"/>
    </source>
</evidence>
<keyword evidence="2" id="KW-1185">Reference proteome</keyword>
<dbReference type="Proteomes" id="UP000319502">
    <property type="component" value="Unassembled WGS sequence"/>
</dbReference>
<dbReference type="AlphaFoldDB" id="A0A557QFH4"/>
<sequence>MNGVYSINSPRRLFERLVRSFTAFCELPSEDGILDVIFPLYHLREWICPGGFASYKNKPEDARTKEELLHAHLHAMPEYEVVRSLCNAVKHYNAETLSDRTDVLEGFRAGLGRVGDSLGVTHFMVDGREIRDLFWPIYEVYFGYFHEAQPGNQPDAAR</sequence>
<dbReference type="OrthoDB" id="9255598at2"/>
<comment type="caution">
    <text evidence="1">The sequence shown here is derived from an EMBL/GenBank/DDBJ whole genome shotgun (WGS) entry which is preliminary data.</text>
</comment>
<evidence type="ECO:0000313" key="1">
    <source>
        <dbReference type="EMBL" id="TVO51650.1"/>
    </source>
</evidence>
<gene>
    <name evidence="1" type="ORF">FHP91_19515</name>
</gene>